<evidence type="ECO:0000313" key="4">
    <source>
        <dbReference type="Proteomes" id="UP000289821"/>
    </source>
</evidence>
<proteinExistence type="predicted"/>
<feature type="domain" description="C1q" evidence="2">
    <location>
        <begin position="81"/>
        <end position="232"/>
    </location>
</feature>
<dbReference type="PROSITE" id="PS50871">
    <property type="entry name" value="C1Q"/>
    <property type="match status" value="1"/>
</dbReference>
<feature type="chain" id="PRO_5020298902" evidence="1">
    <location>
        <begin position="19"/>
        <end position="232"/>
    </location>
</feature>
<evidence type="ECO:0000259" key="2">
    <source>
        <dbReference type="PROSITE" id="PS50871"/>
    </source>
</evidence>
<keyword evidence="4" id="KW-1185">Reference proteome</keyword>
<protein>
    <submittedName>
        <fullName evidence="3">C1q domain-containing protein</fullName>
    </submittedName>
</protein>
<accession>A0A4Q0NU41</accession>
<name>A0A4Q0NU41_9FLAO</name>
<evidence type="ECO:0000313" key="3">
    <source>
        <dbReference type="EMBL" id="RXG15201.1"/>
    </source>
</evidence>
<dbReference type="OrthoDB" id="1345111at2"/>
<keyword evidence="1" id="KW-0732">Signal</keyword>
<dbReference type="Pfam" id="PF00386">
    <property type="entry name" value="C1q"/>
    <property type="match status" value="1"/>
</dbReference>
<dbReference type="InterPro" id="IPR001073">
    <property type="entry name" value="C1q_dom"/>
</dbReference>
<dbReference type="Gene3D" id="2.60.120.40">
    <property type="match status" value="1"/>
</dbReference>
<feature type="signal peptide" evidence="1">
    <location>
        <begin position="1"/>
        <end position="18"/>
    </location>
</feature>
<dbReference type="AlphaFoldDB" id="A0A4Q0NU41"/>
<dbReference type="SUPFAM" id="SSF49842">
    <property type="entry name" value="TNF-like"/>
    <property type="match status" value="1"/>
</dbReference>
<organism evidence="3 4">
    <name type="scientific">Leeuwenhoekiella aestuarii</name>
    <dbReference type="NCBI Taxonomy" id="2249426"/>
    <lineage>
        <taxon>Bacteria</taxon>
        <taxon>Pseudomonadati</taxon>
        <taxon>Bacteroidota</taxon>
        <taxon>Flavobacteriia</taxon>
        <taxon>Flavobacteriales</taxon>
        <taxon>Flavobacteriaceae</taxon>
        <taxon>Leeuwenhoekiella</taxon>
    </lineage>
</organism>
<comment type="caution">
    <text evidence="3">The sequence shown here is derived from an EMBL/GenBank/DDBJ whole genome shotgun (WGS) entry which is preliminary data.</text>
</comment>
<evidence type="ECO:0000256" key="1">
    <source>
        <dbReference type="SAM" id="SignalP"/>
    </source>
</evidence>
<reference evidence="3 4" key="1">
    <citation type="submission" date="2018-07" db="EMBL/GenBank/DDBJ databases">
        <title>Leeuwenhoekiella genomics.</title>
        <authorList>
            <person name="Tahon G."/>
            <person name="Willems A."/>
        </authorList>
    </citation>
    <scope>NUCLEOTIDE SEQUENCE [LARGE SCALE GENOMIC DNA]</scope>
    <source>
        <strain evidence="3 4">R-50232</strain>
    </source>
</reference>
<sequence>MRKFLLLFFLICNTLVFSQVGVGTTDPHPDVMLDINGRLRIRDYNDGSDEAAKDSLVVLDGRGVVHRIATKTLLANLDKSLVRAGVSTSSGALIDISISGEKRVRFDNESFDIKSEYDNSTGIFTAAANGIYRITAQLRSSSSLLSAGEFGIAIYKNDSSRTTYSKIAEENYLNVEVGLGLVKVSPPVRSVSTLVQLAAGEEITFRSITALSLTLASSSNGNSTFMTIEQVR</sequence>
<dbReference type="RefSeq" id="WP_128760805.1">
    <property type="nucleotide sequence ID" value="NZ_QOVI01000003.1"/>
</dbReference>
<gene>
    <name evidence="3" type="ORF">DSM04_10389</name>
</gene>
<dbReference type="Proteomes" id="UP000289821">
    <property type="component" value="Unassembled WGS sequence"/>
</dbReference>
<dbReference type="InterPro" id="IPR008983">
    <property type="entry name" value="Tumour_necrosis_fac-like_dom"/>
</dbReference>
<dbReference type="EMBL" id="QOVI01000003">
    <property type="protein sequence ID" value="RXG15201.1"/>
    <property type="molecule type" value="Genomic_DNA"/>
</dbReference>